<comment type="caution">
    <text evidence="1">The sequence shown here is derived from an EMBL/GenBank/DDBJ whole genome shotgun (WGS) entry which is preliminary data.</text>
</comment>
<reference evidence="1 2" key="1">
    <citation type="submission" date="2021-09" db="EMBL/GenBank/DDBJ databases">
        <title>Genomic insights and catalytic innovation underlie evolution of tropane alkaloids biosynthesis.</title>
        <authorList>
            <person name="Wang Y.-J."/>
            <person name="Tian T."/>
            <person name="Huang J.-P."/>
            <person name="Huang S.-X."/>
        </authorList>
    </citation>
    <scope>NUCLEOTIDE SEQUENCE [LARGE SCALE GENOMIC DNA]</scope>
    <source>
        <strain evidence="1">KIB-2018</strain>
        <tissue evidence="1">Leaf</tissue>
    </source>
</reference>
<accession>A0AAV8SQ10</accession>
<evidence type="ECO:0000313" key="1">
    <source>
        <dbReference type="EMBL" id="KAJ8754387.1"/>
    </source>
</evidence>
<gene>
    <name evidence="1" type="ORF">K2173_002838</name>
</gene>
<dbReference type="EMBL" id="JAIWQS010000009">
    <property type="protein sequence ID" value="KAJ8754387.1"/>
    <property type="molecule type" value="Genomic_DNA"/>
</dbReference>
<name>A0AAV8SQ10_9ROSI</name>
<dbReference type="Proteomes" id="UP001159364">
    <property type="component" value="Linkage Group LG09"/>
</dbReference>
<keyword evidence="2" id="KW-1185">Reference proteome</keyword>
<organism evidence="1 2">
    <name type="scientific">Erythroxylum novogranatense</name>
    <dbReference type="NCBI Taxonomy" id="1862640"/>
    <lineage>
        <taxon>Eukaryota</taxon>
        <taxon>Viridiplantae</taxon>
        <taxon>Streptophyta</taxon>
        <taxon>Embryophyta</taxon>
        <taxon>Tracheophyta</taxon>
        <taxon>Spermatophyta</taxon>
        <taxon>Magnoliopsida</taxon>
        <taxon>eudicotyledons</taxon>
        <taxon>Gunneridae</taxon>
        <taxon>Pentapetalae</taxon>
        <taxon>rosids</taxon>
        <taxon>fabids</taxon>
        <taxon>Malpighiales</taxon>
        <taxon>Erythroxylaceae</taxon>
        <taxon>Erythroxylum</taxon>
    </lineage>
</organism>
<sequence>MPLMNELNQTHSSPASWNSFISYASSHHILEIGPEDLASSINYMSFMLTPVAAPYLQIYCNVVNGYTSTI</sequence>
<proteinExistence type="predicted"/>
<dbReference type="AlphaFoldDB" id="A0AAV8SQ10"/>
<protein>
    <submittedName>
        <fullName evidence="1">Uncharacterized protein</fullName>
    </submittedName>
</protein>
<evidence type="ECO:0000313" key="2">
    <source>
        <dbReference type="Proteomes" id="UP001159364"/>
    </source>
</evidence>